<comment type="caution">
    <text evidence="3">The sequence shown here is derived from an EMBL/GenBank/DDBJ whole genome shotgun (WGS) entry which is preliminary data.</text>
</comment>
<dbReference type="InterPro" id="IPR051462">
    <property type="entry name" value="CBS_domain-containing"/>
</dbReference>
<gene>
    <name evidence="3" type="ORF">S01H1_73768</name>
</gene>
<dbReference type="InterPro" id="IPR046342">
    <property type="entry name" value="CBS_dom_sf"/>
</dbReference>
<feature type="domain" description="CBS" evidence="2">
    <location>
        <begin position="28"/>
        <end position="86"/>
    </location>
</feature>
<dbReference type="PANTHER" id="PTHR48108:SF34">
    <property type="entry name" value="CBS DOMAIN-CONTAINING PROTEIN YHCV"/>
    <property type="match status" value="1"/>
</dbReference>
<dbReference type="Gene3D" id="3.10.580.10">
    <property type="entry name" value="CBS-domain"/>
    <property type="match status" value="1"/>
</dbReference>
<reference evidence="3" key="1">
    <citation type="journal article" date="2014" name="Front. Microbiol.">
        <title>High frequency of phylogenetically diverse reductive dehalogenase-homologous genes in deep subseafloor sedimentary metagenomes.</title>
        <authorList>
            <person name="Kawai M."/>
            <person name="Futagami T."/>
            <person name="Toyoda A."/>
            <person name="Takaki Y."/>
            <person name="Nishi S."/>
            <person name="Hori S."/>
            <person name="Arai W."/>
            <person name="Tsubouchi T."/>
            <person name="Morono Y."/>
            <person name="Uchiyama I."/>
            <person name="Ito T."/>
            <person name="Fujiyama A."/>
            <person name="Inagaki F."/>
            <person name="Takami H."/>
        </authorList>
    </citation>
    <scope>NUCLEOTIDE SEQUENCE</scope>
    <source>
        <strain evidence="3">Expedition CK06-06</strain>
    </source>
</reference>
<dbReference type="InterPro" id="IPR045865">
    <property type="entry name" value="ACT-like_dom_sf"/>
</dbReference>
<evidence type="ECO:0000256" key="1">
    <source>
        <dbReference type="ARBA" id="ARBA00022737"/>
    </source>
</evidence>
<dbReference type="Pfam" id="PF22190">
    <property type="entry name" value="TTHA0829-like_ACT"/>
    <property type="match status" value="1"/>
</dbReference>
<evidence type="ECO:0000313" key="3">
    <source>
        <dbReference type="EMBL" id="GAG31493.1"/>
    </source>
</evidence>
<dbReference type="InterPro" id="IPR000644">
    <property type="entry name" value="CBS_dom"/>
</dbReference>
<sequence>HASPSDVSSLSVWEMNYMLSKITVAKIMTSAVITTQTDTPIEDAARKMVDSKIGGLPVEKGGELVGIITETDLFKVFLEMFGARESGVRISVLIPNAPGTLTELTKSIFDSGGNLVALGTFLGESTENREITLKVTGIDKAALEAAVKDHVERIIDIRESVHS</sequence>
<dbReference type="SMART" id="SM00116">
    <property type="entry name" value="CBS"/>
    <property type="match status" value="1"/>
</dbReference>
<accession>X0X4E5</accession>
<dbReference type="PROSITE" id="PS51371">
    <property type="entry name" value="CBS"/>
    <property type="match status" value="1"/>
</dbReference>
<dbReference type="EMBL" id="BARS01049304">
    <property type="protein sequence ID" value="GAG31493.1"/>
    <property type="molecule type" value="Genomic_DNA"/>
</dbReference>
<keyword evidence="1" id="KW-0677">Repeat</keyword>
<dbReference type="AlphaFoldDB" id="X0X4E5"/>
<dbReference type="SUPFAM" id="SSF54631">
    <property type="entry name" value="CBS-domain pair"/>
    <property type="match status" value="1"/>
</dbReference>
<dbReference type="SUPFAM" id="SSF55021">
    <property type="entry name" value="ACT-like"/>
    <property type="match status" value="1"/>
</dbReference>
<dbReference type="PANTHER" id="PTHR48108">
    <property type="entry name" value="CBS DOMAIN-CONTAINING PROTEIN CBSX2, CHLOROPLASTIC"/>
    <property type="match status" value="1"/>
</dbReference>
<dbReference type="Pfam" id="PF00571">
    <property type="entry name" value="CBS"/>
    <property type="match status" value="1"/>
</dbReference>
<protein>
    <recommendedName>
        <fullName evidence="2">CBS domain-containing protein</fullName>
    </recommendedName>
</protein>
<proteinExistence type="predicted"/>
<organism evidence="3">
    <name type="scientific">marine sediment metagenome</name>
    <dbReference type="NCBI Taxonomy" id="412755"/>
    <lineage>
        <taxon>unclassified sequences</taxon>
        <taxon>metagenomes</taxon>
        <taxon>ecological metagenomes</taxon>
    </lineage>
</organism>
<name>X0X4E5_9ZZZZ</name>
<feature type="non-terminal residue" evidence="3">
    <location>
        <position position="1"/>
    </location>
</feature>
<evidence type="ECO:0000259" key="2">
    <source>
        <dbReference type="PROSITE" id="PS51371"/>
    </source>
</evidence>